<reference evidence="1" key="1">
    <citation type="submission" date="2020-08" db="EMBL/GenBank/DDBJ databases">
        <title>Multicomponent nature underlies the extraordinary mechanical properties of spider dragline silk.</title>
        <authorList>
            <person name="Kono N."/>
            <person name="Nakamura H."/>
            <person name="Mori M."/>
            <person name="Yoshida Y."/>
            <person name="Ohtoshi R."/>
            <person name="Malay A.D."/>
            <person name="Moran D.A.P."/>
            <person name="Tomita M."/>
            <person name="Numata K."/>
            <person name="Arakawa K."/>
        </authorList>
    </citation>
    <scope>NUCLEOTIDE SEQUENCE</scope>
</reference>
<proteinExistence type="predicted"/>
<comment type="caution">
    <text evidence="1">The sequence shown here is derived from an EMBL/GenBank/DDBJ whole genome shotgun (WGS) entry which is preliminary data.</text>
</comment>
<sequence>MCIFVFSYLSIVNLISDKLRSLGRTIEEAMPLFESLPKDCYDTPAENSSNKEMSNEDPTVASQFGFKNTEYVDNSLNEELIEQGVPRVWKRRNATKVILIFSLNSGFNKSFFGCLSTSTRRYHWTTSAGN</sequence>
<evidence type="ECO:0000313" key="2">
    <source>
        <dbReference type="Proteomes" id="UP000887013"/>
    </source>
</evidence>
<gene>
    <name evidence="1" type="ORF">NPIL_444821</name>
</gene>
<protein>
    <submittedName>
        <fullName evidence="1">Uncharacterized protein</fullName>
    </submittedName>
</protein>
<evidence type="ECO:0000313" key="1">
    <source>
        <dbReference type="EMBL" id="GFT90862.1"/>
    </source>
</evidence>
<dbReference type="AlphaFoldDB" id="A0A8X6Q0P6"/>
<dbReference type="EMBL" id="BMAW01120803">
    <property type="protein sequence ID" value="GFT90862.1"/>
    <property type="molecule type" value="Genomic_DNA"/>
</dbReference>
<dbReference type="Proteomes" id="UP000887013">
    <property type="component" value="Unassembled WGS sequence"/>
</dbReference>
<accession>A0A8X6Q0P6</accession>
<keyword evidence="2" id="KW-1185">Reference proteome</keyword>
<organism evidence="1 2">
    <name type="scientific">Nephila pilipes</name>
    <name type="common">Giant wood spider</name>
    <name type="synonym">Nephila maculata</name>
    <dbReference type="NCBI Taxonomy" id="299642"/>
    <lineage>
        <taxon>Eukaryota</taxon>
        <taxon>Metazoa</taxon>
        <taxon>Ecdysozoa</taxon>
        <taxon>Arthropoda</taxon>
        <taxon>Chelicerata</taxon>
        <taxon>Arachnida</taxon>
        <taxon>Araneae</taxon>
        <taxon>Araneomorphae</taxon>
        <taxon>Entelegynae</taxon>
        <taxon>Araneoidea</taxon>
        <taxon>Nephilidae</taxon>
        <taxon>Nephila</taxon>
    </lineage>
</organism>
<name>A0A8X6Q0P6_NEPPI</name>